<accession>A0A4P9WN86</accession>
<protein>
    <submittedName>
        <fullName evidence="2">Uncharacterized protein</fullName>
    </submittedName>
</protein>
<keyword evidence="3" id="KW-1185">Reference proteome</keyword>
<dbReference type="Proteomes" id="UP000269721">
    <property type="component" value="Unassembled WGS sequence"/>
</dbReference>
<evidence type="ECO:0000313" key="2">
    <source>
        <dbReference type="EMBL" id="RKO94394.1"/>
    </source>
</evidence>
<evidence type="ECO:0000256" key="1">
    <source>
        <dbReference type="SAM" id="MobiDB-lite"/>
    </source>
</evidence>
<feature type="compositionally biased region" description="Acidic residues" evidence="1">
    <location>
        <begin position="268"/>
        <end position="285"/>
    </location>
</feature>
<name>A0A4P9WN86_9FUNG</name>
<dbReference type="AlphaFoldDB" id="A0A4P9WN86"/>
<reference evidence="3" key="1">
    <citation type="journal article" date="2018" name="Nat. Microbiol.">
        <title>Leveraging single-cell genomics to expand the fungal tree of life.</title>
        <authorList>
            <person name="Ahrendt S.R."/>
            <person name="Quandt C.A."/>
            <person name="Ciobanu D."/>
            <person name="Clum A."/>
            <person name="Salamov A."/>
            <person name="Andreopoulos B."/>
            <person name="Cheng J.F."/>
            <person name="Woyke T."/>
            <person name="Pelin A."/>
            <person name="Henrissat B."/>
            <person name="Reynolds N.K."/>
            <person name="Benny G.L."/>
            <person name="Smith M.E."/>
            <person name="James T.Y."/>
            <person name="Grigoriev I.V."/>
        </authorList>
    </citation>
    <scope>NUCLEOTIDE SEQUENCE [LARGE SCALE GENOMIC DNA]</scope>
</reference>
<dbReference type="EMBL" id="KZ993908">
    <property type="protein sequence ID" value="RKO94394.1"/>
    <property type="molecule type" value="Genomic_DNA"/>
</dbReference>
<gene>
    <name evidence="2" type="ORF">BDK51DRAFT_30050</name>
</gene>
<evidence type="ECO:0000313" key="3">
    <source>
        <dbReference type="Proteomes" id="UP000269721"/>
    </source>
</evidence>
<organism evidence="2 3">
    <name type="scientific">Blyttiomyces helicus</name>
    <dbReference type="NCBI Taxonomy" id="388810"/>
    <lineage>
        <taxon>Eukaryota</taxon>
        <taxon>Fungi</taxon>
        <taxon>Fungi incertae sedis</taxon>
        <taxon>Chytridiomycota</taxon>
        <taxon>Chytridiomycota incertae sedis</taxon>
        <taxon>Chytridiomycetes</taxon>
        <taxon>Chytridiomycetes incertae sedis</taxon>
        <taxon>Blyttiomyces</taxon>
    </lineage>
</organism>
<dbReference type="OrthoDB" id="10572531at2759"/>
<sequence>MTSVPFNYTDIDVAQLELVAPKNAEIGKPRLYQILHKKQKLRIALCEMTLPYGAAPQKDYPNKYSMTLTFEGMKEDSKRGQRISSVHNMFVALDEAFQKLMMAKKAEVFPKDHKKVSDAVLTSRYNNFIVSSDDKTKSDKMYLNLQTNRENDKKYAAPSSEEKLEFLKSFKSLQGYPFLINREGEEINVTTDNIKDVIPWGTTIKPIVELAYCSVAVDKFYPVWVFVHGLVVNLPSTKRIHLRPDDEDMIDDESAKRAKNEDAGDQSLNEEVEYEDVEEEEEEEEKLMRPSV</sequence>
<feature type="compositionally biased region" description="Basic and acidic residues" evidence="1">
    <location>
        <begin position="253"/>
        <end position="262"/>
    </location>
</feature>
<proteinExistence type="predicted"/>
<feature type="region of interest" description="Disordered" evidence="1">
    <location>
        <begin position="245"/>
        <end position="292"/>
    </location>
</feature>